<reference evidence="1" key="2">
    <citation type="journal article" date="2021" name="PeerJ">
        <title>Extensive microbial diversity within the chicken gut microbiome revealed by metagenomics and culture.</title>
        <authorList>
            <person name="Gilroy R."/>
            <person name="Ravi A."/>
            <person name="Getino M."/>
            <person name="Pursley I."/>
            <person name="Horton D.L."/>
            <person name="Alikhan N.F."/>
            <person name="Baker D."/>
            <person name="Gharbi K."/>
            <person name="Hall N."/>
            <person name="Watson M."/>
            <person name="Adriaenssens E.M."/>
            <person name="Foster-Nyarko E."/>
            <person name="Jarju S."/>
            <person name="Secka A."/>
            <person name="Antonio M."/>
            <person name="Oren A."/>
            <person name="Chaudhuri R.R."/>
            <person name="La Ragione R."/>
            <person name="Hildebrand F."/>
            <person name="Pallen M.J."/>
        </authorList>
    </citation>
    <scope>NUCLEOTIDE SEQUENCE</scope>
    <source>
        <strain evidence="1">CHK189-12415</strain>
    </source>
</reference>
<dbReference type="AlphaFoldDB" id="A0A9D1J4N3"/>
<evidence type="ECO:0000313" key="2">
    <source>
        <dbReference type="Proteomes" id="UP000824241"/>
    </source>
</evidence>
<accession>A0A9D1J4N3</accession>
<name>A0A9D1J4N3_9FIRM</name>
<dbReference type="Proteomes" id="UP000824241">
    <property type="component" value="Unassembled WGS sequence"/>
</dbReference>
<sequence length="169" mass="18705">MEKRAPYIPVEAWVVGKQEEKVALHHDVNQEHGPAEPGHMRLIDGLKMREVAGQTLLTPVGDAVSRVRQSAVLNREAAALVRMMMDGEFTVDAIVEKGLHTFRGEEPVLRRDVEKLVDNLCLAGMLEGDEVEKRLRGATTTLSGVTVMENGRPVSSKVESVRRSLNLKD</sequence>
<proteinExistence type="predicted"/>
<organism evidence="1 2">
    <name type="scientific">Candidatus Faecivivens stercoravium</name>
    <dbReference type="NCBI Taxonomy" id="2840803"/>
    <lineage>
        <taxon>Bacteria</taxon>
        <taxon>Bacillati</taxon>
        <taxon>Bacillota</taxon>
        <taxon>Clostridia</taxon>
        <taxon>Eubacteriales</taxon>
        <taxon>Oscillospiraceae</taxon>
        <taxon>Oscillospiraceae incertae sedis</taxon>
        <taxon>Candidatus Faecivivens</taxon>
    </lineage>
</organism>
<comment type="caution">
    <text evidence="1">The sequence shown here is derived from an EMBL/GenBank/DDBJ whole genome shotgun (WGS) entry which is preliminary data.</text>
</comment>
<gene>
    <name evidence="1" type="ORF">IAB37_04655</name>
</gene>
<evidence type="ECO:0000313" key="1">
    <source>
        <dbReference type="EMBL" id="HIR60847.1"/>
    </source>
</evidence>
<reference evidence="1" key="1">
    <citation type="submission" date="2020-10" db="EMBL/GenBank/DDBJ databases">
        <authorList>
            <person name="Gilroy R."/>
        </authorList>
    </citation>
    <scope>NUCLEOTIDE SEQUENCE</scope>
    <source>
        <strain evidence="1">CHK189-12415</strain>
    </source>
</reference>
<protein>
    <submittedName>
        <fullName evidence="1">PqqD family protein</fullName>
    </submittedName>
</protein>
<dbReference type="EMBL" id="DVHA01000153">
    <property type="protein sequence ID" value="HIR60847.1"/>
    <property type="molecule type" value="Genomic_DNA"/>
</dbReference>